<dbReference type="EMBL" id="JAFLNL010000002">
    <property type="protein sequence ID" value="MBO0353125.1"/>
    <property type="molecule type" value="Genomic_DNA"/>
</dbReference>
<evidence type="ECO:0000313" key="3">
    <source>
        <dbReference type="Proteomes" id="UP000664044"/>
    </source>
</evidence>
<feature type="transmembrane region" description="Helical" evidence="1">
    <location>
        <begin position="24"/>
        <end position="46"/>
    </location>
</feature>
<sequence length="56" mass="5927">MEYKGITEISNQELLNINGGHKGFFYKTGVLAAGAFLFGLGVLTGISEGFDEGVKS</sequence>
<dbReference type="RefSeq" id="WP_207031671.1">
    <property type="nucleotide sequence ID" value="NZ_JAFLNL010000002.1"/>
</dbReference>
<evidence type="ECO:0000313" key="2">
    <source>
        <dbReference type="EMBL" id="MBO0353125.1"/>
    </source>
</evidence>
<keyword evidence="3" id="KW-1185">Reference proteome</keyword>
<keyword evidence="1" id="KW-0472">Membrane</keyword>
<accession>A0ABS3G172</accession>
<name>A0ABS3G172_9FLAO</name>
<reference evidence="2 3" key="1">
    <citation type="submission" date="2021-03" db="EMBL/GenBank/DDBJ databases">
        <title>Muricauda lutimaris sp. nov. and Muricauda ruestringensis sp. nov, two marine members of the Flavobacteriaceae isolated from deep sea sediments of Western Pacific.</title>
        <authorList>
            <person name="Zhao S."/>
            <person name="Liu R."/>
        </authorList>
    </citation>
    <scope>NUCLEOTIDE SEQUENCE [LARGE SCALE GENOMIC DNA]</scope>
    <source>
        <strain evidence="2 3">BC31-1-A7</strain>
    </source>
</reference>
<protein>
    <recommendedName>
        <fullName evidence="4">Class IIb bacteriocin, lactobin A/cerein 7B family</fullName>
    </recommendedName>
</protein>
<evidence type="ECO:0000256" key="1">
    <source>
        <dbReference type="SAM" id="Phobius"/>
    </source>
</evidence>
<keyword evidence="1" id="KW-1133">Transmembrane helix</keyword>
<proteinExistence type="predicted"/>
<comment type="caution">
    <text evidence="2">The sequence shown here is derived from an EMBL/GenBank/DDBJ whole genome shotgun (WGS) entry which is preliminary data.</text>
</comment>
<organism evidence="2 3">
    <name type="scientific">Flagellimonas aurea</name>
    <dbReference type="NCBI Taxonomy" id="2915619"/>
    <lineage>
        <taxon>Bacteria</taxon>
        <taxon>Pseudomonadati</taxon>
        <taxon>Bacteroidota</taxon>
        <taxon>Flavobacteriia</taxon>
        <taxon>Flavobacteriales</taxon>
        <taxon>Flavobacteriaceae</taxon>
        <taxon>Flagellimonas</taxon>
    </lineage>
</organism>
<dbReference type="Proteomes" id="UP000664044">
    <property type="component" value="Unassembled WGS sequence"/>
</dbReference>
<evidence type="ECO:0008006" key="4">
    <source>
        <dbReference type="Google" id="ProtNLM"/>
    </source>
</evidence>
<gene>
    <name evidence="2" type="ORF">J0656_03780</name>
</gene>
<keyword evidence="1" id="KW-0812">Transmembrane</keyword>